<evidence type="ECO:0000256" key="1">
    <source>
        <dbReference type="ARBA" id="ARBA00004123"/>
    </source>
</evidence>
<protein>
    <recommendedName>
        <fullName evidence="2">DNA polymerase delta subunit 3</fullName>
    </recommendedName>
</protein>
<dbReference type="Gene3D" id="3.90.1030.20">
    <property type="entry name" value="DNA polymerase delta, p66 (Cdc27) subunit, wHTH domain"/>
    <property type="match status" value="1"/>
</dbReference>
<dbReference type="AlphaFoldDB" id="A0A9P8UZA5"/>
<keyword evidence="3" id="KW-0235">DNA replication</keyword>
<keyword evidence="4" id="KW-0539">Nucleus</keyword>
<dbReference type="FunFam" id="3.90.1030.20:FF:000002">
    <property type="entry name" value="DNA polymerase delta subunit"/>
    <property type="match status" value="1"/>
</dbReference>
<dbReference type="RefSeq" id="XP_045964986.1">
    <property type="nucleotide sequence ID" value="XM_046106486.1"/>
</dbReference>
<evidence type="ECO:0000256" key="3">
    <source>
        <dbReference type="ARBA" id="ARBA00022705"/>
    </source>
</evidence>
<dbReference type="InterPro" id="IPR041913">
    <property type="entry name" value="POLD3_sf"/>
</dbReference>
<dbReference type="Proteomes" id="UP000758603">
    <property type="component" value="Unassembled WGS sequence"/>
</dbReference>
<keyword evidence="7" id="KW-1185">Reference proteome</keyword>
<feature type="region of interest" description="Disordered" evidence="5">
    <location>
        <begin position="63"/>
        <end position="87"/>
    </location>
</feature>
<comment type="caution">
    <text evidence="6">The sequence shown here is derived from an EMBL/GenBank/DDBJ whole genome shotgun (WGS) entry which is preliminary data.</text>
</comment>
<dbReference type="Pfam" id="PF09507">
    <property type="entry name" value="CDC27"/>
    <property type="match status" value="1"/>
</dbReference>
<feature type="compositionally biased region" description="Basic and acidic residues" evidence="5">
    <location>
        <begin position="182"/>
        <end position="212"/>
    </location>
</feature>
<accession>A0A9P8UZA5</accession>
<dbReference type="GO" id="GO:0006271">
    <property type="term" value="P:DNA strand elongation involved in DNA replication"/>
    <property type="evidence" value="ECO:0007669"/>
    <property type="project" value="TreeGrafter"/>
</dbReference>
<feature type="compositionally biased region" description="Polar residues" evidence="5">
    <location>
        <begin position="216"/>
        <end position="225"/>
    </location>
</feature>
<dbReference type="PANTHER" id="PTHR17598">
    <property type="entry name" value="DNA POLYMERASE DELTA SUBUNIT 3"/>
    <property type="match status" value="1"/>
</dbReference>
<evidence type="ECO:0000313" key="7">
    <source>
        <dbReference type="Proteomes" id="UP000758603"/>
    </source>
</evidence>
<organism evidence="6 7">
    <name type="scientific">Truncatella angustata</name>
    <dbReference type="NCBI Taxonomy" id="152316"/>
    <lineage>
        <taxon>Eukaryota</taxon>
        <taxon>Fungi</taxon>
        <taxon>Dikarya</taxon>
        <taxon>Ascomycota</taxon>
        <taxon>Pezizomycotina</taxon>
        <taxon>Sordariomycetes</taxon>
        <taxon>Xylariomycetidae</taxon>
        <taxon>Amphisphaeriales</taxon>
        <taxon>Sporocadaceae</taxon>
        <taxon>Truncatella</taxon>
    </lineage>
</organism>
<dbReference type="PANTHER" id="PTHR17598:SF13">
    <property type="entry name" value="DNA POLYMERASE DELTA SUBUNIT 3"/>
    <property type="match status" value="1"/>
</dbReference>
<dbReference type="GO" id="GO:0043625">
    <property type="term" value="C:delta DNA polymerase complex"/>
    <property type="evidence" value="ECO:0007669"/>
    <property type="project" value="InterPro"/>
</dbReference>
<evidence type="ECO:0000313" key="6">
    <source>
        <dbReference type="EMBL" id="KAH6660855.1"/>
    </source>
</evidence>
<dbReference type="InterPro" id="IPR019038">
    <property type="entry name" value="POLD3"/>
</dbReference>
<evidence type="ECO:0000256" key="4">
    <source>
        <dbReference type="ARBA" id="ARBA00023242"/>
    </source>
</evidence>
<gene>
    <name evidence="6" type="ORF">BKA67DRAFT_654008</name>
</gene>
<dbReference type="GO" id="GO:1904161">
    <property type="term" value="P:DNA synthesis involved in UV-damage excision repair"/>
    <property type="evidence" value="ECO:0007669"/>
    <property type="project" value="TreeGrafter"/>
</dbReference>
<comment type="subcellular location">
    <subcellularLocation>
        <location evidence="1">Nucleus</location>
    </subcellularLocation>
</comment>
<proteinExistence type="predicted"/>
<sequence length="423" mass="46422">MDGYRNYLAQAILTEDKLVTYRLLSRALKVHVNTAKEMLYEFHKWQNDKRPGTLHATYLVYGTSKKPEEPDNDVEMTDSQSEPLSDEVPTTTLTLVVEEQLQEALQRYDEVTSIHVYSLAPHPLKDLQLLAEPGSTVIQMAKEEDLVQTGKVYGMITNPGVHKRERKNGVPREASSAPAVKLEPKPQTKQEAKPTVKAEPKAAEAAPSKEAKAPANSTAKKSSAAPSLKRQGSSGGISQMFAKAAAKPKKPASKTTSTTPSVADTPSPALSDDGEDDSEMPDVQPDPEAGKARRSRQNELRRMMEESDEEVESKPETPAEEPIEEDTLAEPEPKAEEVSAEVLSSTGDGRKRGRRRVTTKKQVMDDDGYLVTIQEQGWESFSEDEAPPPSKLKMEKAEKPAPAAKKKASAKGQGNIMSFFAKK</sequence>
<dbReference type="GO" id="GO:0003887">
    <property type="term" value="F:DNA-directed DNA polymerase activity"/>
    <property type="evidence" value="ECO:0007669"/>
    <property type="project" value="TreeGrafter"/>
</dbReference>
<dbReference type="GO" id="GO:0006297">
    <property type="term" value="P:nucleotide-excision repair, DNA gap filling"/>
    <property type="evidence" value="ECO:0007669"/>
    <property type="project" value="TreeGrafter"/>
</dbReference>
<evidence type="ECO:0000256" key="2">
    <source>
        <dbReference type="ARBA" id="ARBA00017589"/>
    </source>
</evidence>
<feature type="compositionally biased region" description="Basic and acidic residues" evidence="5">
    <location>
        <begin position="288"/>
        <end position="305"/>
    </location>
</feature>
<feature type="region of interest" description="Disordered" evidence="5">
    <location>
        <begin position="158"/>
        <end position="360"/>
    </location>
</feature>
<dbReference type="OrthoDB" id="514823at2759"/>
<dbReference type="EMBL" id="JAGPXC010000001">
    <property type="protein sequence ID" value="KAH6660855.1"/>
    <property type="molecule type" value="Genomic_DNA"/>
</dbReference>
<feature type="region of interest" description="Disordered" evidence="5">
    <location>
        <begin position="375"/>
        <end position="423"/>
    </location>
</feature>
<dbReference type="GeneID" id="70135377"/>
<reference evidence="6" key="1">
    <citation type="journal article" date="2021" name="Nat. Commun.">
        <title>Genetic determinants of endophytism in the Arabidopsis root mycobiome.</title>
        <authorList>
            <person name="Mesny F."/>
            <person name="Miyauchi S."/>
            <person name="Thiergart T."/>
            <person name="Pickel B."/>
            <person name="Atanasova L."/>
            <person name="Karlsson M."/>
            <person name="Huettel B."/>
            <person name="Barry K.W."/>
            <person name="Haridas S."/>
            <person name="Chen C."/>
            <person name="Bauer D."/>
            <person name="Andreopoulos W."/>
            <person name="Pangilinan J."/>
            <person name="LaButti K."/>
            <person name="Riley R."/>
            <person name="Lipzen A."/>
            <person name="Clum A."/>
            <person name="Drula E."/>
            <person name="Henrissat B."/>
            <person name="Kohler A."/>
            <person name="Grigoriev I.V."/>
            <person name="Martin F.M."/>
            <person name="Hacquard S."/>
        </authorList>
    </citation>
    <scope>NUCLEOTIDE SEQUENCE</scope>
    <source>
        <strain evidence="6">MPI-SDFR-AT-0073</strain>
    </source>
</reference>
<name>A0A9P8UZA5_9PEZI</name>
<evidence type="ECO:0000256" key="5">
    <source>
        <dbReference type="SAM" id="MobiDB-lite"/>
    </source>
</evidence>
<feature type="compositionally biased region" description="Acidic residues" evidence="5">
    <location>
        <begin position="318"/>
        <end position="329"/>
    </location>
</feature>